<keyword evidence="2 10" id="KW-1003">Cell membrane</keyword>
<keyword evidence="10" id="KW-0915">Sodium</keyword>
<comment type="catalytic activity">
    <reaction evidence="8">
        <text>fluoride(in) = fluoride(out)</text>
        <dbReference type="Rhea" id="RHEA:76159"/>
        <dbReference type="ChEBI" id="CHEBI:17051"/>
    </reaction>
    <physiologicalReaction direction="left-to-right" evidence="8">
        <dbReference type="Rhea" id="RHEA:76160"/>
    </physiologicalReaction>
</comment>
<dbReference type="GO" id="GO:0005886">
    <property type="term" value="C:plasma membrane"/>
    <property type="evidence" value="ECO:0007669"/>
    <property type="project" value="UniProtKB-SubCell"/>
</dbReference>
<dbReference type="AlphaFoldDB" id="A0A1N7F5R2"/>
<comment type="function">
    <text evidence="9 10">Fluoride-specific ion channel. Important for reducing fluoride concentration in the cell, thus reducing its toxicity.</text>
</comment>
<dbReference type="Pfam" id="PF02537">
    <property type="entry name" value="CRCB"/>
    <property type="match status" value="1"/>
</dbReference>
<evidence type="ECO:0000313" key="11">
    <source>
        <dbReference type="EMBL" id="SIR95575.1"/>
    </source>
</evidence>
<dbReference type="HAMAP" id="MF_00454">
    <property type="entry name" value="FluC"/>
    <property type="match status" value="1"/>
</dbReference>
<dbReference type="EMBL" id="FTNT01000004">
    <property type="protein sequence ID" value="SIR95575.1"/>
    <property type="molecule type" value="Genomic_DNA"/>
</dbReference>
<keyword evidence="12" id="KW-1185">Reference proteome</keyword>
<keyword evidence="6 10" id="KW-0407">Ion channel</keyword>
<evidence type="ECO:0000256" key="6">
    <source>
        <dbReference type="ARBA" id="ARBA00023303"/>
    </source>
</evidence>
<gene>
    <name evidence="10" type="primary">fluC</name>
    <name evidence="10" type="synonym">crcB</name>
    <name evidence="11" type="ORF">SAMN05445060_1825</name>
</gene>
<evidence type="ECO:0000256" key="5">
    <source>
        <dbReference type="ARBA" id="ARBA00023136"/>
    </source>
</evidence>
<protein>
    <recommendedName>
        <fullName evidence="10">Fluoride-specific ion channel FluC</fullName>
    </recommendedName>
</protein>
<evidence type="ECO:0000313" key="12">
    <source>
        <dbReference type="Proteomes" id="UP000186218"/>
    </source>
</evidence>
<keyword evidence="10" id="KW-0406">Ion transport</keyword>
<accession>A0A1N7F5R2</accession>
<proteinExistence type="inferred from homology"/>
<evidence type="ECO:0000256" key="7">
    <source>
        <dbReference type="ARBA" id="ARBA00035120"/>
    </source>
</evidence>
<dbReference type="GO" id="GO:0140114">
    <property type="term" value="P:cellular detoxification of fluoride"/>
    <property type="evidence" value="ECO:0007669"/>
    <property type="project" value="UniProtKB-UniRule"/>
</dbReference>
<comment type="activity regulation">
    <text evidence="10">Na(+) is not transported, but it plays an essential structural role and its presence is essential for fluoride channel function.</text>
</comment>
<evidence type="ECO:0000256" key="9">
    <source>
        <dbReference type="ARBA" id="ARBA00049940"/>
    </source>
</evidence>
<dbReference type="PANTHER" id="PTHR28259">
    <property type="entry name" value="FLUORIDE EXPORT PROTEIN 1-RELATED"/>
    <property type="match status" value="1"/>
</dbReference>
<comment type="subcellular location">
    <subcellularLocation>
        <location evidence="1 10">Cell membrane</location>
        <topology evidence="1 10">Multi-pass membrane protein</topology>
    </subcellularLocation>
</comment>
<keyword evidence="4 10" id="KW-1133">Transmembrane helix</keyword>
<evidence type="ECO:0000256" key="3">
    <source>
        <dbReference type="ARBA" id="ARBA00022692"/>
    </source>
</evidence>
<evidence type="ECO:0000256" key="10">
    <source>
        <dbReference type="HAMAP-Rule" id="MF_00454"/>
    </source>
</evidence>
<keyword evidence="3 10" id="KW-0812">Transmembrane</keyword>
<evidence type="ECO:0000256" key="8">
    <source>
        <dbReference type="ARBA" id="ARBA00035585"/>
    </source>
</evidence>
<keyword evidence="5 10" id="KW-0472">Membrane</keyword>
<dbReference type="GO" id="GO:0062054">
    <property type="term" value="F:fluoride channel activity"/>
    <property type="evidence" value="ECO:0007669"/>
    <property type="project" value="UniProtKB-UniRule"/>
</dbReference>
<feature type="transmembrane region" description="Helical" evidence="10">
    <location>
        <begin position="118"/>
        <end position="140"/>
    </location>
</feature>
<dbReference type="InterPro" id="IPR003691">
    <property type="entry name" value="FluC"/>
</dbReference>
<dbReference type="PANTHER" id="PTHR28259:SF1">
    <property type="entry name" value="FLUORIDE EXPORT PROTEIN 1-RELATED"/>
    <property type="match status" value="1"/>
</dbReference>
<evidence type="ECO:0000256" key="2">
    <source>
        <dbReference type="ARBA" id="ARBA00022475"/>
    </source>
</evidence>
<feature type="transmembrane region" description="Helical" evidence="10">
    <location>
        <begin position="53"/>
        <end position="75"/>
    </location>
</feature>
<feature type="binding site" evidence="10">
    <location>
        <position position="97"/>
    </location>
    <ligand>
        <name>Na(+)</name>
        <dbReference type="ChEBI" id="CHEBI:29101"/>
        <note>structural</note>
    </ligand>
</feature>
<sequence>MNTAAPLDPDVGDVRPLHLRPSSWAAVALGGLVGTYLRYVVEEAIPHDPDGWPWGTFVINIVGAVVLGALLETLSRLGPDVGWRQRVRLVAGTGACGAFTTYSTLALEASLLTRGGHVATAVAYLAASLVLGVVAAWVGIVTAEAIHRRTTGTSG</sequence>
<feature type="transmembrane region" description="Helical" evidence="10">
    <location>
        <begin position="87"/>
        <end position="106"/>
    </location>
</feature>
<dbReference type="Proteomes" id="UP000186218">
    <property type="component" value="Unassembled WGS sequence"/>
</dbReference>
<dbReference type="GO" id="GO:0046872">
    <property type="term" value="F:metal ion binding"/>
    <property type="evidence" value="ECO:0007669"/>
    <property type="project" value="UniProtKB-KW"/>
</dbReference>
<name>A0A1N7F5R2_9NOCA</name>
<keyword evidence="10" id="KW-0813">Transport</keyword>
<dbReference type="STRING" id="1344003.SAMN05445060_1825"/>
<comment type="similarity">
    <text evidence="7 10">Belongs to the fluoride channel Fluc/FEX (TC 1.A.43) family.</text>
</comment>
<reference evidence="11 12" key="1">
    <citation type="submission" date="2017-01" db="EMBL/GenBank/DDBJ databases">
        <authorList>
            <person name="Mah S.A."/>
            <person name="Swanson W.J."/>
            <person name="Moy G.W."/>
            <person name="Vacquier V.D."/>
        </authorList>
    </citation>
    <scope>NUCLEOTIDE SEQUENCE [LARGE SCALE GENOMIC DNA]</scope>
    <source>
        <strain evidence="11 12">CPCC 203464</strain>
    </source>
</reference>
<dbReference type="OrthoDB" id="5148600at2"/>
<keyword evidence="10" id="KW-0479">Metal-binding</keyword>
<feature type="binding site" evidence="10">
    <location>
        <position position="100"/>
    </location>
    <ligand>
        <name>Na(+)</name>
        <dbReference type="ChEBI" id="CHEBI:29101"/>
        <note>structural</note>
    </ligand>
</feature>
<organism evidence="11 12">
    <name type="scientific">Williamsia sterculiae</name>
    <dbReference type="NCBI Taxonomy" id="1344003"/>
    <lineage>
        <taxon>Bacteria</taxon>
        <taxon>Bacillati</taxon>
        <taxon>Actinomycetota</taxon>
        <taxon>Actinomycetes</taxon>
        <taxon>Mycobacteriales</taxon>
        <taxon>Nocardiaceae</taxon>
        <taxon>Williamsia</taxon>
    </lineage>
</organism>
<evidence type="ECO:0000256" key="1">
    <source>
        <dbReference type="ARBA" id="ARBA00004651"/>
    </source>
</evidence>
<evidence type="ECO:0000256" key="4">
    <source>
        <dbReference type="ARBA" id="ARBA00022989"/>
    </source>
</evidence>